<organism evidence="2">
    <name type="scientific">Blumeria graminis f. sp. tritici 96224</name>
    <dbReference type="NCBI Taxonomy" id="1268274"/>
    <lineage>
        <taxon>Eukaryota</taxon>
        <taxon>Fungi</taxon>
        <taxon>Dikarya</taxon>
        <taxon>Ascomycota</taxon>
        <taxon>Pezizomycotina</taxon>
        <taxon>Leotiomycetes</taxon>
        <taxon>Erysiphales</taxon>
        <taxon>Erysiphaceae</taxon>
        <taxon>Blumeria</taxon>
    </lineage>
</organism>
<name>A0A381LFM9_BLUGR</name>
<feature type="region of interest" description="Disordered" evidence="1">
    <location>
        <begin position="42"/>
        <end position="73"/>
    </location>
</feature>
<evidence type="ECO:0000313" key="2">
    <source>
        <dbReference type="EMBL" id="SUZ12724.1"/>
    </source>
</evidence>
<gene>
    <name evidence="2" type="ORF">BGT96224V2_LOCUS5888</name>
</gene>
<reference evidence="2" key="1">
    <citation type="submission" date="2018-07" db="EMBL/GenBank/DDBJ databases">
        <authorList>
            <person name="Quirk P.G."/>
            <person name="Krulwich T.A."/>
        </authorList>
    </citation>
    <scope>NUCLEOTIDE SEQUENCE</scope>
    <source>
        <strain evidence="2">96224</strain>
    </source>
</reference>
<sequence length="73" mass="7848">MYVSDDDIVNDLDNAYLPKESGGFIPDTTTSTYDDGLLTAPRQPPIFTASSPESSAQGFAETIHTQPKGQVNI</sequence>
<feature type="compositionally biased region" description="Polar residues" evidence="1">
    <location>
        <begin position="48"/>
        <end position="73"/>
    </location>
</feature>
<dbReference type="AlphaFoldDB" id="A0A381LFM9"/>
<feature type="non-terminal residue" evidence="2">
    <location>
        <position position="73"/>
    </location>
</feature>
<protein>
    <submittedName>
        <fullName evidence="2">BgtAc-30277</fullName>
    </submittedName>
</protein>
<accession>A0A381LFM9</accession>
<proteinExistence type="predicted"/>
<dbReference type="EMBL" id="UIGY01000202">
    <property type="protein sequence ID" value="SUZ12724.1"/>
    <property type="molecule type" value="Genomic_DNA"/>
</dbReference>
<evidence type="ECO:0000256" key="1">
    <source>
        <dbReference type="SAM" id="MobiDB-lite"/>
    </source>
</evidence>